<reference evidence="2" key="1">
    <citation type="journal article" date="2018" name="Data Brief">
        <title>Genome sequence data from 17 accessions of Ensete ventricosum, a staple food crop for millions in Ethiopia.</title>
        <authorList>
            <person name="Yemataw Z."/>
            <person name="Muzemil S."/>
            <person name="Ambachew D."/>
            <person name="Tripathi L."/>
            <person name="Tesfaye K."/>
            <person name="Chala A."/>
            <person name="Farbos A."/>
            <person name="O'Neill P."/>
            <person name="Moore K."/>
            <person name="Grant M."/>
            <person name="Studholme D.J."/>
        </authorList>
    </citation>
    <scope>NUCLEOTIDE SEQUENCE [LARGE SCALE GENOMIC DNA]</scope>
    <source>
        <tissue evidence="2">Leaf</tissue>
    </source>
</reference>
<feature type="compositionally biased region" description="Basic and acidic residues" evidence="1">
    <location>
        <begin position="36"/>
        <end position="61"/>
    </location>
</feature>
<dbReference type="EMBL" id="KV875637">
    <property type="protein sequence ID" value="RZR72162.1"/>
    <property type="molecule type" value="Genomic_DNA"/>
</dbReference>
<protein>
    <submittedName>
        <fullName evidence="2">Uncharacterized protein</fullName>
    </submittedName>
</protein>
<accession>A0A445MD14</accession>
<evidence type="ECO:0000256" key="1">
    <source>
        <dbReference type="SAM" id="MobiDB-lite"/>
    </source>
</evidence>
<proteinExistence type="predicted"/>
<evidence type="ECO:0000313" key="2">
    <source>
        <dbReference type="EMBL" id="RZR72162.1"/>
    </source>
</evidence>
<feature type="region of interest" description="Disordered" evidence="1">
    <location>
        <begin position="1"/>
        <end position="61"/>
    </location>
</feature>
<dbReference type="AlphaFoldDB" id="A0A445MD14"/>
<gene>
    <name evidence="2" type="ORF">BHM03_00010824</name>
</gene>
<organism evidence="2">
    <name type="scientific">Ensete ventricosum</name>
    <name type="common">Abyssinian banana</name>
    <name type="synonym">Musa ensete</name>
    <dbReference type="NCBI Taxonomy" id="4639"/>
    <lineage>
        <taxon>Eukaryota</taxon>
        <taxon>Viridiplantae</taxon>
        <taxon>Streptophyta</taxon>
        <taxon>Embryophyta</taxon>
        <taxon>Tracheophyta</taxon>
        <taxon>Spermatophyta</taxon>
        <taxon>Magnoliopsida</taxon>
        <taxon>Liliopsida</taxon>
        <taxon>Zingiberales</taxon>
        <taxon>Musaceae</taxon>
        <taxon>Ensete</taxon>
    </lineage>
</organism>
<dbReference type="Proteomes" id="UP000290560">
    <property type="component" value="Unassembled WGS sequence"/>
</dbReference>
<name>A0A445MD14_ENSVE</name>
<sequence length="192" mass="21447">MPVVQPAHGNEELPSGQVVRERCLRLDPTTTKTRGQRSDTSDDGRFQRVRGRADSDASRSEKGLLYSRKVARQNKWLYDHSTGMGSEMLLVEVEPGGAPLVVVVAHLAKLLRQDRRTAVEDSCAPIHTPWFQEILQDADERSCTDSKADEKKDVVLLVVLSWSTVRPVYQKLRQAAITTTSSASETSPRTLY</sequence>